<dbReference type="Proteomes" id="UP000734854">
    <property type="component" value="Unassembled WGS sequence"/>
</dbReference>
<dbReference type="InterPro" id="IPR002885">
    <property type="entry name" value="PPR_rpt"/>
</dbReference>
<evidence type="ECO:0000256" key="1">
    <source>
        <dbReference type="ARBA" id="ARBA00022737"/>
    </source>
</evidence>
<keyword evidence="5" id="KW-1185">Reference proteome</keyword>
<evidence type="ECO:0000256" key="2">
    <source>
        <dbReference type="PROSITE-ProRule" id="PRU00708"/>
    </source>
</evidence>
<dbReference type="EMBL" id="JACMSC010000013">
    <property type="protein sequence ID" value="KAG6494017.1"/>
    <property type="molecule type" value="Genomic_DNA"/>
</dbReference>
<dbReference type="PANTHER" id="PTHR47937">
    <property type="entry name" value="PLASTID TRANSCRIPTIONALLY ACTIVE CHROMOSOME 2-LIKE PROTEIN"/>
    <property type="match status" value="1"/>
</dbReference>
<feature type="repeat" description="PPR" evidence="2">
    <location>
        <begin position="493"/>
        <end position="528"/>
    </location>
</feature>
<protein>
    <recommendedName>
        <fullName evidence="6">Pentatricopeptide repeat-containing protein</fullName>
    </recommendedName>
</protein>
<evidence type="ECO:0000313" key="4">
    <source>
        <dbReference type="EMBL" id="KAG6494017.1"/>
    </source>
</evidence>
<dbReference type="AlphaFoldDB" id="A0A8J5FXJ0"/>
<evidence type="ECO:0000256" key="3">
    <source>
        <dbReference type="SAM" id="MobiDB-lite"/>
    </source>
</evidence>
<dbReference type="OrthoDB" id="185373at2759"/>
<dbReference type="PROSITE" id="PS51375">
    <property type="entry name" value="PPR"/>
    <property type="match status" value="8"/>
</dbReference>
<comment type="caution">
    <text evidence="4">The sequence shown here is derived from an EMBL/GenBank/DDBJ whole genome shotgun (WGS) entry which is preliminary data.</text>
</comment>
<proteinExistence type="predicted"/>
<feature type="repeat" description="PPR" evidence="2">
    <location>
        <begin position="238"/>
        <end position="268"/>
    </location>
</feature>
<dbReference type="PANTHER" id="PTHR47937:SF5">
    <property type="entry name" value="PENTATRICOPEPTIDE REPEAT-CONTAINING PROTEIN"/>
    <property type="match status" value="1"/>
</dbReference>
<feature type="repeat" description="PPR" evidence="2">
    <location>
        <begin position="388"/>
        <end position="422"/>
    </location>
</feature>
<feature type="repeat" description="PPR" evidence="2">
    <location>
        <begin position="423"/>
        <end position="457"/>
    </location>
</feature>
<feature type="region of interest" description="Disordered" evidence="3">
    <location>
        <begin position="44"/>
        <end position="86"/>
    </location>
</feature>
<dbReference type="Pfam" id="PF13041">
    <property type="entry name" value="PPR_2"/>
    <property type="match status" value="2"/>
</dbReference>
<name>A0A8J5FXJ0_ZINOF</name>
<gene>
    <name evidence="4" type="ORF">ZIOFF_049033</name>
</gene>
<evidence type="ECO:0000313" key="5">
    <source>
        <dbReference type="Proteomes" id="UP000734854"/>
    </source>
</evidence>
<feature type="repeat" description="PPR" evidence="2">
    <location>
        <begin position="202"/>
        <end position="236"/>
    </location>
</feature>
<evidence type="ECO:0008006" key="6">
    <source>
        <dbReference type="Google" id="ProtNLM"/>
    </source>
</evidence>
<dbReference type="NCBIfam" id="TIGR00756">
    <property type="entry name" value="PPR"/>
    <property type="match status" value="6"/>
</dbReference>
<dbReference type="GO" id="GO:0048316">
    <property type="term" value="P:seed development"/>
    <property type="evidence" value="ECO:0007669"/>
    <property type="project" value="UniProtKB-ARBA"/>
</dbReference>
<feature type="repeat" description="PPR" evidence="2">
    <location>
        <begin position="313"/>
        <end position="347"/>
    </location>
</feature>
<feature type="region of interest" description="Disordered" evidence="3">
    <location>
        <begin position="572"/>
        <end position="593"/>
    </location>
</feature>
<reference evidence="4 5" key="1">
    <citation type="submission" date="2020-08" db="EMBL/GenBank/DDBJ databases">
        <title>Plant Genome Project.</title>
        <authorList>
            <person name="Zhang R.-G."/>
        </authorList>
    </citation>
    <scope>NUCLEOTIDE SEQUENCE [LARGE SCALE GENOMIC DNA]</scope>
    <source>
        <tissue evidence="4">Rhizome</tissue>
    </source>
</reference>
<feature type="compositionally biased region" description="Polar residues" evidence="3">
    <location>
        <begin position="617"/>
        <end position="626"/>
    </location>
</feature>
<keyword evidence="1" id="KW-0677">Repeat</keyword>
<dbReference type="FunFam" id="1.25.40.10:FF:000922">
    <property type="entry name" value="Pentatricopeptide repeat-containing protein"/>
    <property type="match status" value="1"/>
</dbReference>
<dbReference type="Pfam" id="PF01535">
    <property type="entry name" value="PPR"/>
    <property type="match status" value="6"/>
</dbReference>
<feature type="region of interest" description="Disordered" evidence="3">
    <location>
        <begin position="610"/>
        <end position="629"/>
    </location>
</feature>
<organism evidence="4 5">
    <name type="scientific">Zingiber officinale</name>
    <name type="common">Ginger</name>
    <name type="synonym">Amomum zingiber</name>
    <dbReference type="NCBI Taxonomy" id="94328"/>
    <lineage>
        <taxon>Eukaryota</taxon>
        <taxon>Viridiplantae</taxon>
        <taxon>Streptophyta</taxon>
        <taxon>Embryophyta</taxon>
        <taxon>Tracheophyta</taxon>
        <taxon>Spermatophyta</taxon>
        <taxon>Magnoliopsida</taxon>
        <taxon>Liliopsida</taxon>
        <taxon>Zingiberales</taxon>
        <taxon>Zingiberaceae</taxon>
        <taxon>Zingiber</taxon>
    </lineage>
</organism>
<feature type="repeat" description="PPR" evidence="2">
    <location>
        <begin position="458"/>
        <end position="492"/>
    </location>
</feature>
<accession>A0A8J5FXJ0</accession>
<feature type="repeat" description="PPR" evidence="2">
    <location>
        <begin position="353"/>
        <end position="387"/>
    </location>
</feature>
<dbReference type="InterPro" id="IPR052308">
    <property type="entry name" value="PPR_domain-containing"/>
</dbReference>
<sequence>MALSKTVSFSCRLKLYSFPSYFATASRLRFLSFATAEDAAAERRRRKRRLRIEPPLSSLRNQRQPPSSAPPRGPRTAPNPNAPKLPEPVSALVAKRLDLHNRILKLVRENDLDEAALFTRHSIYSNCRPTIFTVNAVLNALIRQCRYADFLSLHRFITQASVAPNIITVNLLLQAYCDCRKTDIALEHFRLLLKDDAPFPPSATTYRILAKGLVDNGKIEQAVELKEDMLAKAFVAPDPVVYNHIMQGFLKKGDPDTVVSLFEELQEKLGGGKVLDGIVYGNLMKGYFGKGLEEQAMEIYRDVLGEGSKVRLEAVSYNLVLDALGRNGKLEEALNLFDRMLKEHNPPRRITVNLGTFNVMVDAYCIAGRFQDAITVFGQMSEQKCVPDTLSYNNLIDQLGSNRFVAEAEVLYKEMSERGISPDEYTYVLLVEACFGMDRVDDATGYFQKMVELGLRPNATAYNKVIGGLVNVAHLDEAKKFFDQMLEKEVKPNVSSYELLLKGFIDAGRLDDGLKTLKDLLLDDGVTLSEEMKGLVEEALKKEGREEEMGKLLEDVEREKAERLAREAEEKARAEALAREEEENKKKEAAEKEAAAAKASAAAIEAILGRKKDEQASESSADSKSANAVIEGEILDGGLNEEEKLIAAHDSQQTL</sequence>